<accession>A0A3G5AJ94</accession>
<reference evidence="2" key="1">
    <citation type="submission" date="2018-10" db="EMBL/GenBank/DDBJ databases">
        <title>Hidden diversity of soil giant viruses.</title>
        <authorList>
            <person name="Schulz F."/>
            <person name="Alteio L."/>
            <person name="Goudeau D."/>
            <person name="Ryan E.M."/>
            <person name="Malmstrom R.R."/>
            <person name="Blanchard J."/>
            <person name="Woyke T."/>
        </authorList>
    </citation>
    <scope>NUCLEOTIDE SEQUENCE</scope>
    <source>
        <strain evidence="2">SYV1</strain>
    </source>
</reference>
<dbReference type="EMBL" id="MK072545">
    <property type="protein sequence ID" value="AYV87228.1"/>
    <property type="molecule type" value="Genomic_DNA"/>
</dbReference>
<evidence type="ECO:0000313" key="2">
    <source>
        <dbReference type="EMBL" id="AYV87228.1"/>
    </source>
</evidence>
<feature type="compositionally biased region" description="Basic and acidic residues" evidence="1">
    <location>
        <begin position="16"/>
        <end position="45"/>
    </location>
</feature>
<organism evidence="2">
    <name type="scientific">Sylvanvirus sp</name>
    <dbReference type="NCBI Taxonomy" id="2487774"/>
    <lineage>
        <taxon>Viruses</taxon>
    </lineage>
</organism>
<feature type="region of interest" description="Disordered" evidence="1">
    <location>
        <begin position="16"/>
        <end position="61"/>
    </location>
</feature>
<name>A0A3G5AJ94_9VIRU</name>
<protein>
    <submittedName>
        <fullName evidence="2">Uncharacterized protein</fullName>
    </submittedName>
</protein>
<gene>
    <name evidence="2" type="ORF">Sylvanvirus39_1</name>
</gene>
<evidence type="ECO:0000256" key="1">
    <source>
        <dbReference type="SAM" id="MobiDB-lite"/>
    </source>
</evidence>
<sequence>MYSQLSTESIEKACENGKEKCDTIEQSRQPPLREKEKENGKEKCDTIGQSRQPRREKEKENQLEKEYSMNAASLQGMDIQVDSLNFQRAFILAERSEHTFAHLLRNRLLEYKGPLGKVKSCGIKHVDEDSEVAILELEVRWNEKKEVYLSDVEDMKPTPIHAKTQVEAKHQFAELLKVIVNQIKKRLGALAFQVDKQGDLITQASTI</sequence>
<proteinExistence type="predicted"/>